<comment type="pathway">
    <text evidence="1 6">Carbohydrate biosynthesis; dTDP-L-rhamnose biosynthesis.</text>
</comment>
<dbReference type="NCBIfam" id="TIGR01214">
    <property type="entry name" value="rmlD"/>
    <property type="match status" value="1"/>
</dbReference>
<proteinExistence type="inferred from homology"/>
<evidence type="ECO:0000256" key="2">
    <source>
        <dbReference type="ARBA" id="ARBA00010944"/>
    </source>
</evidence>
<accession>A0A3P8JRJ7</accession>
<dbReference type="UniPathway" id="UPA00124"/>
<evidence type="ECO:0000256" key="1">
    <source>
        <dbReference type="ARBA" id="ARBA00004781"/>
    </source>
</evidence>
<gene>
    <name evidence="8" type="primary">rfbD_1</name>
    <name evidence="8" type="ORF">NCTC13098_02332</name>
</gene>
<keyword evidence="6" id="KW-0521">NADP</keyword>
<comment type="function">
    <text evidence="6">Catalyzes the reduction of dTDP-6-deoxy-L-lyxo-4-hexulose to yield dTDP-L-rhamnose.</text>
</comment>
<reference evidence="8 9" key="1">
    <citation type="submission" date="2018-12" db="EMBL/GenBank/DDBJ databases">
        <authorList>
            <consortium name="Pathogen Informatics"/>
        </authorList>
    </citation>
    <scope>NUCLEOTIDE SEQUENCE [LARGE SCALE GENOMIC DNA]</scope>
    <source>
        <strain evidence="8 9">NCTC13098</strain>
    </source>
</reference>
<dbReference type="SUPFAM" id="SSF51735">
    <property type="entry name" value="NAD(P)-binding Rossmann-fold domains"/>
    <property type="match status" value="1"/>
</dbReference>
<comment type="cofactor">
    <cofactor evidence="6">
        <name>Mg(2+)</name>
        <dbReference type="ChEBI" id="CHEBI:18420"/>
    </cofactor>
    <text evidence="6">Binds 1 Mg(2+) ion per monomer.</text>
</comment>
<dbReference type="EMBL" id="LR131271">
    <property type="protein sequence ID" value="VDR25997.1"/>
    <property type="molecule type" value="Genomic_DNA"/>
</dbReference>
<evidence type="ECO:0000256" key="6">
    <source>
        <dbReference type="RuleBase" id="RU364082"/>
    </source>
</evidence>
<protein>
    <recommendedName>
        <fullName evidence="4 6">dTDP-4-dehydrorhamnose reductase</fullName>
        <ecNumber evidence="3 6">1.1.1.133</ecNumber>
    </recommendedName>
</protein>
<dbReference type="GO" id="GO:0019305">
    <property type="term" value="P:dTDP-rhamnose biosynthetic process"/>
    <property type="evidence" value="ECO:0007669"/>
    <property type="project" value="UniProtKB-UniPathway"/>
</dbReference>
<evidence type="ECO:0000256" key="4">
    <source>
        <dbReference type="ARBA" id="ARBA00017099"/>
    </source>
</evidence>
<dbReference type="AlphaFoldDB" id="A0A3P8JRJ7"/>
<dbReference type="Proteomes" id="UP000274346">
    <property type="component" value="Chromosome"/>
</dbReference>
<dbReference type="Gene3D" id="3.90.25.10">
    <property type="entry name" value="UDP-galactose 4-epimerase, domain 1"/>
    <property type="match status" value="1"/>
</dbReference>
<dbReference type="UniPathway" id="UPA00281"/>
<dbReference type="PANTHER" id="PTHR10491:SF4">
    <property type="entry name" value="METHIONINE ADENOSYLTRANSFERASE 2 SUBUNIT BETA"/>
    <property type="match status" value="1"/>
</dbReference>
<dbReference type="GO" id="GO:0005829">
    <property type="term" value="C:cytosol"/>
    <property type="evidence" value="ECO:0007669"/>
    <property type="project" value="TreeGrafter"/>
</dbReference>
<dbReference type="InterPro" id="IPR029903">
    <property type="entry name" value="RmlD-like-bd"/>
</dbReference>
<name>A0A3P8JRJ7_RAOTE</name>
<dbReference type="FunFam" id="3.40.50.720:FF:000159">
    <property type="entry name" value="dTDP-4-dehydrorhamnose reductase"/>
    <property type="match status" value="1"/>
</dbReference>
<dbReference type="InterPro" id="IPR036291">
    <property type="entry name" value="NAD(P)-bd_dom_sf"/>
</dbReference>
<dbReference type="InterPro" id="IPR005913">
    <property type="entry name" value="dTDP_dehydrorham_reduct"/>
</dbReference>
<evidence type="ECO:0000256" key="3">
    <source>
        <dbReference type="ARBA" id="ARBA00012929"/>
    </source>
</evidence>
<evidence type="ECO:0000256" key="5">
    <source>
        <dbReference type="ARBA" id="ARBA00048200"/>
    </source>
</evidence>
<dbReference type="CDD" id="cd05254">
    <property type="entry name" value="dTDP_HR_like_SDR_e"/>
    <property type="match status" value="1"/>
</dbReference>
<dbReference type="GO" id="GO:0008831">
    <property type="term" value="F:dTDP-4-dehydrorhamnose reductase activity"/>
    <property type="evidence" value="ECO:0007669"/>
    <property type="project" value="UniProtKB-EC"/>
</dbReference>
<dbReference type="Gene3D" id="3.40.50.720">
    <property type="entry name" value="NAD(P)-binding Rossmann-like Domain"/>
    <property type="match status" value="1"/>
</dbReference>
<evidence type="ECO:0000313" key="9">
    <source>
        <dbReference type="Proteomes" id="UP000274346"/>
    </source>
</evidence>
<dbReference type="Pfam" id="PF04321">
    <property type="entry name" value="RmlD_sub_bind"/>
    <property type="match status" value="1"/>
</dbReference>
<feature type="domain" description="RmlD-like substrate binding" evidence="7">
    <location>
        <begin position="61"/>
        <end position="343"/>
    </location>
</feature>
<keyword evidence="6 8" id="KW-0560">Oxidoreductase</keyword>
<dbReference type="GO" id="GO:0009243">
    <property type="term" value="P:O antigen biosynthetic process"/>
    <property type="evidence" value="ECO:0007669"/>
    <property type="project" value="UniProtKB-UniPathway"/>
</dbReference>
<dbReference type="EC" id="1.1.1.133" evidence="3 6"/>
<dbReference type="PANTHER" id="PTHR10491">
    <property type="entry name" value="DTDP-4-DEHYDRORHAMNOSE REDUCTASE"/>
    <property type="match status" value="1"/>
</dbReference>
<evidence type="ECO:0000259" key="7">
    <source>
        <dbReference type="Pfam" id="PF04321"/>
    </source>
</evidence>
<comment type="similarity">
    <text evidence="2 6">Belongs to the dTDP-4-dehydrorhamnose reductase family.</text>
</comment>
<organism evidence="8 9">
    <name type="scientific">Raoultella terrigena</name>
    <name type="common">Klebsiella terrigena</name>
    <dbReference type="NCBI Taxonomy" id="577"/>
    <lineage>
        <taxon>Bacteria</taxon>
        <taxon>Pseudomonadati</taxon>
        <taxon>Pseudomonadota</taxon>
        <taxon>Gammaproteobacteria</taxon>
        <taxon>Enterobacterales</taxon>
        <taxon>Enterobacteriaceae</taxon>
        <taxon>Klebsiella/Raoultella group</taxon>
        <taxon>Raoultella</taxon>
    </lineage>
</organism>
<dbReference type="KEGG" id="rtg:NCTC13098_02332"/>
<comment type="catalytic activity">
    <reaction evidence="5 6">
        <text>dTDP-beta-L-rhamnose + NADP(+) = dTDP-4-dehydro-beta-L-rhamnose + NADPH + H(+)</text>
        <dbReference type="Rhea" id="RHEA:21796"/>
        <dbReference type="ChEBI" id="CHEBI:15378"/>
        <dbReference type="ChEBI" id="CHEBI:57510"/>
        <dbReference type="ChEBI" id="CHEBI:57783"/>
        <dbReference type="ChEBI" id="CHEBI:58349"/>
        <dbReference type="ChEBI" id="CHEBI:62830"/>
        <dbReference type="EC" id="1.1.1.133"/>
    </reaction>
</comment>
<sequence>MALLFYLILQILNINVRITITLLMRDALNGTIPILLLSGLFLPHCFPIKIKREITQGTLLMKVLLTGANGQLGRCFQDRLPEGWEVWATDTSELDITKKGDVIAAVSNYNPDVIVNAAAYTAVDKAESNIKMAELVNKFGPENLAIAAKACSALFFHVSTDYVFDGYSTTPYVETDETNPLSVYGKTKLDGEIAAASILPETIIIRTAWVFSEYGNNFVKTMLRLGRERDSIGIVDDQRGCPTYAGDIAHAIISLTKNNAKGGVYHFCGDIEVSWYDFAKTIFDVARKNEIIKIVPTIKPIRTEEYPTPAHRPSYSTLDCTKIKNVGINPSSWECALIDVVNKL</sequence>
<evidence type="ECO:0000313" key="8">
    <source>
        <dbReference type="EMBL" id="VDR25997.1"/>
    </source>
</evidence>